<comment type="subunit">
    <text evidence="3">UreD, UreF and UreG form a complex that acts as a GTP-hydrolysis-dependent molecular chaperone, activating the urease apoprotein by helping to assemble the nickel containing metallocenter of UreC. The UreE protein probably delivers the nickel.</text>
</comment>
<keyword evidence="1 3" id="KW-0996">Nickel insertion</keyword>
<dbReference type="HAMAP" id="MF_01385">
    <property type="entry name" value="UreF"/>
    <property type="match status" value="1"/>
</dbReference>
<dbReference type="GO" id="GO:0016151">
    <property type="term" value="F:nickel cation binding"/>
    <property type="evidence" value="ECO:0007669"/>
    <property type="project" value="UniProtKB-UniRule"/>
</dbReference>
<dbReference type="PANTHER" id="PTHR33620:SF1">
    <property type="entry name" value="UREASE ACCESSORY PROTEIN F"/>
    <property type="match status" value="1"/>
</dbReference>
<protein>
    <recommendedName>
        <fullName evidence="3">Urease accessory protein UreF</fullName>
    </recommendedName>
</protein>
<evidence type="ECO:0000313" key="5">
    <source>
        <dbReference type="Proteomes" id="UP000243688"/>
    </source>
</evidence>
<sequence>MSWLAFVQLLDSALPVGAFSHSFGLETLVQEGRIRDAGELRAFVRAMLWHAWSTTDALAVKASYVYGASGEWERVFELDRLLHAQRIAPETREGMVRIGRRLLSLVTRLHPRLDWEPLAGAVAAGRTPGAFPTVFGFATYRMCIPLAQAAEGYLYTCVAGAANAALRLMSIGQTEAQAVIAELASDIRDAWRAASGLDPFDYRACAPLADAAMLRHETLYSRLFMS</sequence>
<dbReference type="InterPro" id="IPR002639">
    <property type="entry name" value="UreF"/>
</dbReference>
<evidence type="ECO:0000256" key="2">
    <source>
        <dbReference type="ARBA" id="ARBA00023186"/>
    </source>
</evidence>
<comment type="caution">
    <text evidence="4">The sequence shown here is derived from an EMBL/GenBank/DDBJ whole genome shotgun (WGS) entry which is preliminary data.</text>
</comment>
<dbReference type="AlphaFoldDB" id="A0A2A6E0H6"/>
<evidence type="ECO:0000313" key="4">
    <source>
        <dbReference type="EMBL" id="PDO10828.1"/>
    </source>
</evidence>
<name>A0A2A6E0H6_9BACL</name>
<comment type="function">
    <text evidence="3">Required for maturation of urease via the functional incorporation of the urease nickel metallocenter.</text>
</comment>
<comment type="subcellular location">
    <subcellularLocation>
        <location evidence="3">Cytoplasm</location>
    </subcellularLocation>
</comment>
<dbReference type="Proteomes" id="UP000243688">
    <property type="component" value="Unassembled WGS sequence"/>
</dbReference>
<keyword evidence="3" id="KW-0963">Cytoplasm</keyword>
<reference evidence="4 5" key="1">
    <citation type="submission" date="2016-12" db="EMBL/GenBank/DDBJ databases">
        <title>Candidatus Reconcilibacillus cellulovorans genome.</title>
        <authorList>
            <person name="Kolinko S."/>
            <person name="Wu Y.-W."/>
            <person name="Tachea F."/>
            <person name="Denzel E."/>
            <person name="Hiras J."/>
            <person name="Baecker N."/>
            <person name="Chan L.J."/>
            <person name="Eichorst S.A."/>
            <person name="Frey D."/>
            <person name="Adams P.D."/>
            <person name="Pray T."/>
            <person name="Tanjore D."/>
            <person name="Petzold C.J."/>
            <person name="Gladden J.M."/>
            <person name="Simmons B.A."/>
            <person name="Singer S.W."/>
        </authorList>
    </citation>
    <scope>NUCLEOTIDE SEQUENCE [LARGE SCALE GENOMIC DNA]</scope>
    <source>
        <strain evidence="4">JTherm</strain>
    </source>
</reference>
<dbReference type="EMBL" id="MOXJ01000008">
    <property type="protein sequence ID" value="PDO10828.1"/>
    <property type="molecule type" value="Genomic_DNA"/>
</dbReference>
<dbReference type="PIRSF" id="PIRSF009467">
    <property type="entry name" value="Ureas_acces_UreF"/>
    <property type="match status" value="1"/>
</dbReference>
<organism evidence="4 5">
    <name type="scientific">Candidatus Reconcilbacillus cellulovorans</name>
    <dbReference type="NCBI Taxonomy" id="1906605"/>
    <lineage>
        <taxon>Bacteria</taxon>
        <taxon>Bacillati</taxon>
        <taxon>Bacillota</taxon>
        <taxon>Bacilli</taxon>
        <taxon>Bacillales</taxon>
        <taxon>Paenibacillaceae</taxon>
        <taxon>Candidatus Reconcilbacillus</taxon>
    </lineage>
</organism>
<dbReference type="GO" id="GO:0005737">
    <property type="term" value="C:cytoplasm"/>
    <property type="evidence" value="ECO:0007669"/>
    <property type="project" value="UniProtKB-SubCell"/>
</dbReference>
<keyword evidence="2 3" id="KW-0143">Chaperone</keyword>
<evidence type="ECO:0000256" key="1">
    <source>
        <dbReference type="ARBA" id="ARBA00022988"/>
    </source>
</evidence>
<dbReference type="Gene3D" id="1.10.4190.10">
    <property type="entry name" value="Urease accessory protein UreF"/>
    <property type="match status" value="1"/>
</dbReference>
<comment type="similarity">
    <text evidence="3">Belongs to the UreF family.</text>
</comment>
<gene>
    <name evidence="3" type="primary">ureF</name>
    <name evidence="4" type="ORF">BLM47_04790</name>
</gene>
<dbReference type="PANTHER" id="PTHR33620">
    <property type="entry name" value="UREASE ACCESSORY PROTEIN F"/>
    <property type="match status" value="1"/>
</dbReference>
<dbReference type="Pfam" id="PF01730">
    <property type="entry name" value="UreF"/>
    <property type="match status" value="1"/>
</dbReference>
<accession>A0A2A6E0H6</accession>
<evidence type="ECO:0000256" key="3">
    <source>
        <dbReference type="HAMAP-Rule" id="MF_01385"/>
    </source>
</evidence>
<dbReference type="InterPro" id="IPR038277">
    <property type="entry name" value="UreF_sf"/>
</dbReference>
<proteinExistence type="inferred from homology"/>